<reference evidence="1" key="2">
    <citation type="submission" date="2023-06" db="EMBL/GenBank/DDBJ databases">
        <authorList>
            <consortium name="Lawrence Berkeley National Laboratory"/>
            <person name="Mondo S.J."/>
            <person name="Hensen N."/>
            <person name="Bonometti L."/>
            <person name="Westerberg I."/>
            <person name="Brannstrom I.O."/>
            <person name="Guillou S."/>
            <person name="Cros-Aarteil S."/>
            <person name="Calhoun S."/>
            <person name="Haridas S."/>
            <person name="Kuo A."/>
            <person name="Pangilinan J."/>
            <person name="Riley R."/>
            <person name="Labutti K."/>
            <person name="Andreopoulos B."/>
            <person name="Lipzen A."/>
            <person name="Chen C."/>
            <person name="Yanf M."/>
            <person name="Daum C."/>
            <person name="Ng V."/>
            <person name="Clum A."/>
            <person name="Steindorff A."/>
            <person name="Ohm R."/>
            <person name="Martin F."/>
            <person name="Silar P."/>
            <person name="Natvig D."/>
            <person name="Lalanne C."/>
            <person name="Gautier V."/>
            <person name="Ament-Velasquez S.L."/>
            <person name="Kruys A."/>
            <person name="Hutchinson M.I."/>
            <person name="Powell A.J."/>
            <person name="Barry K."/>
            <person name="Miller A.N."/>
            <person name="Grigoriev I.V."/>
            <person name="Debuchy R."/>
            <person name="Gladieux P."/>
            <person name="Thoren M.H."/>
            <person name="Johannesson H."/>
        </authorList>
    </citation>
    <scope>NUCLEOTIDE SEQUENCE</scope>
    <source>
        <strain evidence="1">PSN324</strain>
    </source>
</reference>
<proteinExistence type="predicted"/>
<organism evidence="1 2">
    <name type="scientific">Cladorrhinum samala</name>
    <dbReference type="NCBI Taxonomy" id="585594"/>
    <lineage>
        <taxon>Eukaryota</taxon>
        <taxon>Fungi</taxon>
        <taxon>Dikarya</taxon>
        <taxon>Ascomycota</taxon>
        <taxon>Pezizomycotina</taxon>
        <taxon>Sordariomycetes</taxon>
        <taxon>Sordariomycetidae</taxon>
        <taxon>Sordariales</taxon>
        <taxon>Podosporaceae</taxon>
        <taxon>Cladorrhinum</taxon>
    </lineage>
</organism>
<sequence length="110" mass="12165">MDSKLGSQTLRQGINQYRAVQKLRMGLGRGIILSRYQVALPENRQIRNPQAHGKVFCCHIPTKSVTAENFLDEKHVGPVNIALRDNNTYMARLGSIDGHNVVIATLPEGG</sequence>
<dbReference type="AlphaFoldDB" id="A0AAV9HIN8"/>
<evidence type="ECO:0000313" key="2">
    <source>
        <dbReference type="Proteomes" id="UP001321749"/>
    </source>
</evidence>
<accession>A0AAV9HIN8</accession>
<dbReference type="EMBL" id="MU865009">
    <property type="protein sequence ID" value="KAK4460563.1"/>
    <property type="molecule type" value="Genomic_DNA"/>
</dbReference>
<reference evidence="1" key="1">
    <citation type="journal article" date="2023" name="Mol. Phylogenet. Evol.">
        <title>Genome-scale phylogeny and comparative genomics of the fungal order Sordariales.</title>
        <authorList>
            <person name="Hensen N."/>
            <person name="Bonometti L."/>
            <person name="Westerberg I."/>
            <person name="Brannstrom I.O."/>
            <person name="Guillou S."/>
            <person name="Cros-Aarteil S."/>
            <person name="Calhoun S."/>
            <person name="Haridas S."/>
            <person name="Kuo A."/>
            <person name="Mondo S."/>
            <person name="Pangilinan J."/>
            <person name="Riley R."/>
            <person name="LaButti K."/>
            <person name="Andreopoulos B."/>
            <person name="Lipzen A."/>
            <person name="Chen C."/>
            <person name="Yan M."/>
            <person name="Daum C."/>
            <person name="Ng V."/>
            <person name="Clum A."/>
            <person name="Steindorff A."/>
            <person name="Ohm R.A."/>
            <person name="Martin F."/>
            <person name="Silar P."/>
            <person name="Natvig D.O."/>
            <person name="Lalanne C."/>
            <person name="Gautier V."/>
            <person name="Ament-Velasquez S.L."/>
            <person name="Kruys A."/>
            <person name="Hutchinson M.I."/>
            <person name="Powell A.J."/>
            <person name="Barry K."/>
            <person name="Miller A.N."/>
            <person name="Grigoriev I.V."/>
            <person name="Debuchy R."/>
            <person name="Gladieux P."/>
            <person name="Hiltunen Thoren M."/>
            <person name="Johannesson H."/>
        </authorList>
    </citation>
    <scope>NUCLEOTIDE SEQUENCE</scope>
    <source>
        <strain evidence="1">PSN324</strain>
    </source>
</reference>
<comment type="caution">
    <text evidence="1">The sequence shown here is derived from an EMBL/GenBank/DDBJ whole genome shotgun (WGS) entry which is preliminary data.</text>
</comment>
<dbReference type="Proteomes" id="UP001321749">
    <property type="component" value="Unassembled WGS sequence"/>
</dbReference>
<keyword evidence="2" id="KW-1185">Reference proteome</keyword>
<gene>
    <name evidence="1" type="ORF">QBC42DRAFT_253312</name>
</gene>
<name>A0AAV9HIN8_9PEZI</name>
<evidence type="ECO:0000313" key="1">
    <source>
        <dbReference type="EMBL" id="KAK4460563.1"/>
    </source>
</evidence>
<protein>
    <submittedName>
        <fullName evidence="1">Uncharacterized protein</fullName>
    </submittedName>
</protein>